<dbReference type="GO" id="GO:0005576">
    <property type="term" value="C:extracellular region"/>
    <property type="evidence" value="ECO:0007669"/>
    <property type="project" value="UniProtKB-SubCell"/>
</dbReference>
<feature type="compositionally biased region" description="Basic and acidic residues" evidence="9">
    <location>
        <begin position="427"/>
        <end position="438"/>
    </location>
</feature>
<comment type="subcellular location">
    <subcellularLocation>
        <location evidence="1">Membrane</location>
    </subcellularLocation>
    <subcellularLocation>
        <location evidence="2">Secreted</location>
    </subcellularLocation>
</comment>
<dbReference type="InterPro" id="IPR018511">
    <property type="entry name" value="Hemolysin-typ_Ca-bd_CS"/>
</dbReference>
<feature type="domain" description="Cyclic nucleotide-binding" evidence="10">
    <location>
        <begin position="1056"/>
        <end position="1101"/>
    </location>
</feature>
<dbReference type="PANTHER" id="PTHR38340:SF1">
    <property type="entry name" value="S-LAYER PROTEIN"/>
    <property type="match status" value="1"/>
</dbReference>
<feature type="compositionally biased region" description="Gly residues" evidence="9">
    <location>
        <begin position="2253"/>
        <end position="2262"/>
    </location>
</feature>
<evidence type="ECO:0000256" key="4">
    <source>
        <dbReference type="ARBA" id="ARBA00022656"/>
    </source>
</evidence>
<evidence type="ECO:0000256" key="1">
    <source>
        <dbReference type="ARBA" id="ARBA00004370"/>
    </source>
</evidence>
<dbReference type="InterPro" id="IPR000595">
    <property type="entry name" value="cNMP-bd_dom"/>
</dbReference>
<reference evidence="11 12" key="1">
    <citation type="submission" date="2020-08" db="EMBL/GenBank/DDBJ databases">
        <title>Genomic Encyclopedia of Type Strains, Phase III (KMG-III): the genomes of soil and plant-associated and newly described type strains.</title>
        <authorList>
            <person name="Whitman W."/>
        </authorList>
    </citation>
    <scope>NUCLEOTIDE SEQUENCE [LARGE SCALE GENOMIC DNA]</scope>
    <source>
        <strain evidence="11 12">CECT 8799</strain>
    </source>
</reference>
<sequence>MDQSSGNSIVIEGVTIGLLTGVSSSNNIYENDSGDINLTETDNGFVITYENDSGEIGSIAVTGELEDFGITLNDYQEEEREEPAAGPDPLVVGDSNLGTADDADWMYFRYDERIAEGQGDINDAAMILDTRLVYQNPTLREKIFEGGDHNDVLTSDPTRSGEYLYGMGGDDSITIDSSGASIGVGGDGNDRLESINRSYLLGDDMNRDLEGPIENDGSGEDVLVNSGSTEARLDGGGGNDLLKGSDTATGWLAGGSGEDQIIGGGGAEVILGDGNIYFDFSGGGSITLRVQDVIDDSLSYDDVIDAGDGDNQILGGAGDDNITAGAGEDLIWGDVGPVDAYSGGLILSRELPGELHGNDVIHAGAGNDTVFGGGGSDIIFGGEGDDILVADDDQLPDLEPGENYLDGGAGNDELYGGDGNDVLHGGDGQDRLDGRDGDDYLSGGEGNDELIGREGDDVVIGDGGDDLLLGEAGSDYLDGGDGNDFIQDYWGWESGDHNTLIGGMGDDMLLAGGAMDSLYGGAGSDTIFAGAGDDILYGGNGEADYLIGQAGNDILIGGAGTDFMYGGAGNDTYQFGLGDELDAVQDNSGSNRILINGASAENVGLYLTGNSLILHYGEGDAVYLSRDSLASTRIFFDGVEYNSSELWTLILHQLLGLGSGLGGVQTTGSSSTMGLMAVTMDIGAMSEPGSTLTAWYAGQLISIDSTTVGIDPEDPSTWLQNGAVSLTGALVFYTNATGDVMAGVPAGDGTFLAPAGAVTEHTLLPDGTLLSRKPNFASEEDLVATPGEEIELPSGAEGDTSGIDANDEVIDGTTGDDTIDGGEGMDLIRGGEGGDTLDGGIGNDIVFGGAGNDTVIGGVGDDFLYGNEGTDLLQGGAGNDYLDGGDGDDILQGGGGNDLLIGGAGNDTLTGGAGSDKYFFGLGYGQDVVDNTGDTGFSTIAFAEEISPYDVKVTRNGDDLLLAVGDGGDTVTVTGYFANEATTARAVDQIEFNNGQTVWIINDVKALALIGDDADNTLRGYNNSDDVLMGMEGNDLLIGGAGGDTLEGGTGDDALQGDSGDDTYIVDLGEGHDRIVDLAGENNILQLGPGVQVGDVKAIRDGNDLLLSLEGGASSVTVSNYFGAAGETVSSINFDDGTAWDLAQVKQLVLTGTDAADTINGYDSDDTLVGKGGNDLLTGNGGSDTYLFSAGDGQDLIVTGETDTATTETILFDESVSEESVSVRRNGNDVILDYGDGDAVTVRDFFVAEGATTSAIDRVVFSSGAVWTTEDLKAKVLIGDVQANTIEAYSSDDLLIGNGGNDTLIGGAGDDTYRFSAGDGADLIDDQAGTQDRIEFTDVNPADVLLRRDGDDLLITNTVSGDTVRVREQFSTLPGQVSTSAIDSIAFADATVWDYEQIKQQALAGTGNADEIHGHADADTVHAGAGNDTVYGALGADTLFGEDGADTLYGEEGDDEIHGGAGNDYLAGGSGYNHLYGDAGDDTLVGNGLLDGGEGNDVLSGEGNSMLIGGAGNDTLSGSWGNDVYRFTAGDGLDLINDGGGDQDQLQFTDVNPGDVLLRRDGNDLLITNTLSGDSIRVANQFSTQAGVINAAGIDSIVFADTTVWNYEEIKQQALAGAEGNDEIYGHADADNITAGAGDDTVYGRVGNDTIDGGLGQDSLYGESGDDEIHGGDGADTILGGAGNDRLYGDEGDDVIEDYSGENLIRGGIGDDQLTGNGSLYGDEGADTLTGSGLLDGGAGNDLITGEGSDTLIGGSGDDVISAYSQPFTQNSNTLEGGIGNDTLFGSFGNDEYRFNLGDGHDTLTERRQGEDYSNVDPSSDTLVFGAGISQADLQFERHGNDLFILHSNGTDSIRITDWYSGGSDHFKINTIQFADGSSLALSEIEDLAVTYGTAGDDTLLGYRSLDDRIRAGDGNDQVWGRDGNDTLYGEGGDDYLDGDAGDDLIEGGAGADTLVGRAGSDTLIGGIGDDSYVYTAGSGSDLIINGDGGYDGLFFLDGIDRERLSFERDGDDLLVLVDEDPTQSVRVQDHFLGGDHAIDFVQPDGGFLLDTEEINQIIAGGGSDYDAVIEGTASSEQLVGTSGRDLIQGLAGDDTLFGMAGDDELQGGADNDYLSGGNGSGSGSGNDTLLGGDGNDILNGEDGDDWLAGGLGDDRYYYTANGGVDTIDNTGGGFDGIFTLDGVGRDRLSFHQDGDDLVILVDSDLGQQIRVTGHFLGGEQAISYVQPDDGGASIMATDIPGLLQALPDGDGDSGGDPGEGGEPPVPETGGDDVVNGTAGDDILLGGEGSDTLHGDSGNDTLIGGSGDDVYLYSGGQDTIDSRGGGTDTLRFIGGITFSEVASYLTKSGDHLLLRVNGGPDQVTLTNFFLGGEHLVENIEFETGGSLTAQQIFDAFGLPMQDPQPAFDSTVEGTTGDDSGLSGSAGRDRIRGGNGNDLLQGIAGGDRLEGGNGADTLEGGEGADVLSGGRGDDIYIFRPGDGQDVIDNTGGGHDELRFDGIDFNQISSGLTKSGNDLVLNVSGGSDSVTLKNWFLGGDYVVDTISFTSGGSITSEQIFGAFGLSNPGPAGSPDYQNLPDERSYANLVAANASAHTILGSSDADFIDAGAGDDVIDGGAGNDYLIGGDGNDTYRVGAGAGQDTINNLSNNPASDTDVLQFLAGFDENNLWFSRDGDNLVVDVIGSDEQVTIQDWYTGSGQQLDEIRTDDAVLQADMVDNLVNAMAAFGAPPAGDAQLPQEVRDEIAPVIAANWQAA</sequence>
<organism evidence="11 12">
    <name type="scientific">Microbulbifer rhizosphaerae</name>
    <dbReference type="NCBI Taxonomy" id="1562603"/>
    <lineage>
        <taxon>Bacteria</taxon>
        <taxon>Pseudomonadati</taxon>
        <taxon>Pseudomonadota</taxon>
        <taxon>Gammaproteobacteria</taxon>
        <taxon>Cellvibrionales</taxon>
        <taxon>Microbulbiferaceae</taxon>
        <taxon>Microbulbifer</taxon>
    </lineage>
</organism>
<gene>
    <name evidence="11" type="ORF">FHS09_000980</name>
</gene>
<proteinExistence type="predicted"/>
<dbReference type="Gene3D" id="2.150.10.10">
    <property type="entry name" value="Serralysin-like metalloprotease, C-terminal"/>
    <property type="match status" value="15"/>
</dbReference>
<dbReference type="GO" id="GO:0005509">
    <property type="term" value="F:calcium ion binding"/>
    <property type="evidence" value="ECO:0007669"/>
    <property type="project" value="InterPro"/>
</dbReference>
<dbReference type="EMBL" id="JACHWZ010000003">
    <property type="protein sequence ID" value="MBB3060167.1"/>
    <property type="molecule type" value="Genomic_DNA"/>
</dbReference>
<feature type="compositionally biased region" description="Low complexity" evidence="9">
    <location>
        <begin position="2126"/>
        <end position="2136"/>
    </location>
</feature>
<evidence type="ECO:0000256" key="2">
    <source>
        <dbReference type="ARBA" id="ARBA00004613"/>
    </source>
</evidence>
<dbReference type="Pfam" id="PF06594">
    <property type="entry name" value="HCBP_related"/>
    <property type="match status" value="8"/>
</dbReference>
<dbReference type="RefSeq" id="WP_183457283.1">
    <property type="nucleotide sequence ID" value="NZ_JACHWZ010000003.1"/>
</dbReference>
<keyword evidence="6" id="KW-0106">Calcium</keyword>
<evidence type="ECO:0000256" key="8">
    <source>
        <dbReference type="ARBA" id="ARBA00023136"/>
    </source>
</evidence>
<feature type="region of interest" description="Disordered" evidence="9">
    <location>
        <begin position="2109"/>
        <end position="2136"/>
    </location>
</feature>
<dbReference type="InterPro" id="IPR001343">
    <property type="entry name" value="Hemolysn_Ca-bd"/>
</dbReference>
<keyword evidence="12" id="KW-1185">Reference proteome</keyword>
<dbReference type="InterPro" id="IPR010566">
    <property type="entry name" value="Haemolys_ca-bd"/>
</dbReference>
<keyword evidence="7" id="KW-0843">Virulence</keyword>
<dbReference type="SUPFAM" id="SSF51120">
    <property type="entry name" value="beta-Roll"/>
    <property type="match status" value="15"/>
</dbReference>
<feature type="compositionally biased region" description="Low complexity" evidence="9">
    <location>
        <begin position="2413"/>
        <end position="2425"/>
    </location>
</feature>
<dbReference type="PRINTS" id="PR00313">
    <property type="entry name" value="CABNDNGRPT"/>
</dbReference>
<protein>
    <submittedName>
        <fullName evidence="11">Ca2+-binding RTX toxin-like protein</fullName>
    </submittedName>
</protein>
<keyword evidence="4" id="KW-0800">Toxin</keyword>
<keyword evidence="8" id="KW-0472">Membrane</keyword>
<dbReference type="InterPro" id="IPR003995">
    <property type="entry name" value="RTX_toxin_determinant-A"/>
</dbReference>
<dbReference type="PROSITE" id="PS00330">
    <property type="entry name" value="HEMOLYSIN_CALCIUM"/>
    <property type="match status" value="22"/>
</dbReference>
<evidence type="ECO:0000256" key="6">
    <source>
        <dbReference type="ARBA" id="ARBA00022837"/>
    </source>
</evidence>
<feature type="region of interest" description="Disordered" evidence="9">
    <location>
        <begin position="2243"/>
        <end position="2300"/>
    </location>
</feature>
<evidence type="ECO:0000256" key="9">
    <source>
        <dbReference type="SAM" id="MobiDB-lite"/>
    </source>
</evidence>
<evidence type="ECO:0000256" key="5">
    <source>
        <dbReference type="ARBA" id="ARBA00022737"/>
    </source>
</evidence>
<feature type="region of interest" description="Disordered" evidence="9">
    <location>
        <begin position="2403"/>
        <end position="2463"/>
    </location>
</feature>
<comment type="caution">
    <text evidence="11">The sequence shown here is derived from an EMBL/GenBank/DDBJ whole genome shotgun (WGS) entry which is preliminary data.</text>
</comment>
<feature type="region of interest" description="Disordered" evidence="9">
    <location>
        <begin position="790"/>
        <end position="822"/>
    </location>
</feature>
<dbReference type="PROSITE" id="PS50042">
    <property type="entry name" value="CNMP_BINDING_3"/>
    <property type="match status" value="1"/>
</dbReference>
<feature type="region of interest" description="Disordered" evidence="9">
    <location>
        <begin position="391"/>
        <end position="456"/>
    </location>
</feature>
<dbReference type="InterPro" id="IPR050557">
    <property type="entry name" value="RTX_toxin/Mannuronan_C5-epim"/>
</dbReference>
<dbReference type="PRINTS" id="PR01488">
    <property type="entry name" value="RTXTOXINA"/>
</dbReference>
<name>A0A7W4W9H1_9GAMM</name>
<keyword evidence="5" id="KW-0677">Repeat</keyword>
<evidence type="ECO:0000313" key="11">
    <source>
        <dbReference type="EMBL" id="MBB3060167.1"/>
    </source>
</evidence>
<dbReference type="Proteomes" id="UP000535937">
    <property type="component" value="Unassembled WGS sequence"/>
</dbReference>
<dbReference type="GO" id="GO:0090729">
    <property type="term" value="F:toxin activity"/>
    <property type="evidence" value="ECO:0007669"/>
    <property type="project" value="UniProtKB-KW"/>
</dbReference>
<dbReference type="PANTHER" id="PTHR38340">
    <property type="entry name" value="S-LAYER PROTEIN"/>
    <property type="match status" value="1"/>
</dbReference>
<feature type="compositionally biased region" description="Acidic residues" evidence="9">
    <location>
        <begin position="391"/>
        <end position="400"/>
    </location>
</feature>
<evidence type="ECO:0000313" key="12">
    <source>
        <dbReference type="Proteomes" id="UP000535937"/>
    </source>
</evidence>
<dbReference type="GO" id="GO:0016020">
    <property type="term" value="C:membrane"/>
    <property type="evidence" value="ECO:0007669"/>
    <property type="project" value="UniProtKB-SubCell"/>
</dbReference>
<keyword evidence="3" id="KW-0964">Secreted</keyword>
<evidence type="ECO:0000256" key="3">
    <source>
        <dbReference type="ARBA" id="ARBA00022525"/>
    </source>
</evidence>
<evidence type="ECO:0000259" key="10">
    <source>
        <dbReference type="PROSITE" id="PS50042"/>
    </source>
</evidence>
<accession>A0A7W4W9H1</accession>
<evidence type="ECO:0000256" key="7">
    <source>
        <dbReference type="ARBA" id="ARBA00023026"/>
    </source>
</evidence>
<dbReference type="Pfam" id="PF00353">
    <property type="entry name" value="HemolysinCabind"/>
    <property type="match status" value="26"/>
</dbReference>
<dbReference type="InterPro" id="IPR011049">
    <property type="entry name" value="Serralysin-like_metalloprot_C"/>
</dbReference>